<evidence type="ECO:0000256" key="7">
    <source>
        <dbReference type="SAM" id="MobiDB-lite"/>
    </source>
</evidence>
<dbReference type="PANTHER" id="PTHR31496">
    <property type="entry name" value="TRANSCRIPTION FACTOR KAN2-RELATED"/>
    <property type="match status" value="1"/>
</dbReference>
<keyword evidence="2" id="KW-0217">Developmental protein</keyword>
<dbReference type="Pfam" id="PF00249">
    <property type="entry name" value="Myb_DNA-binding"/>
    <property type="match status" value="1"/>
</dbReference>
<dbReference type="AlphaFoldDB" id="A0A8J5FTE4"/>
<evidence type="ECO:0000256" key="4">
    <source>
        <dbReference type="ARBA" id="ARBA00023015"/>
    </source>
</evidence>
<evidence type="ECO:0000313" key="10">
    <source>
        <dbReference type="Proteomes" id="UP000734854"/>
    </source>
</evidence>
<evidence type="ECO:0000256" key="5">
    <source>
        <dbReference type="ARBA" id="ARBA00023163"/>
    </source>
</evidence>
<dbReference type="GO" id="GO:0005634">
    <property type="term" value="C:nucleus"/>
    <property type="evidence" value="ECO:0007669"/>
    <property type="project" value="UniProtKB-SubCell"/>
</dbReference>
<sequence length="295" mass="32596">MEFFSAQPDLSLRISPPSATSTDESIELGFWRKPSVSTASSSPFAAAAAAAKAGVGEATSTDFTLKTSPTCPYFLHFDQHHHQDPLSLMKPIRGIPVYDRRLPLPFTLCDSSSSSSNSLFAPAQLGLSRMSSPRYYLPPQRLFAGKRGARAPRMRWTATLHARFVHAVELLGGHERATPKSVLELMDVKDLTLAHVKSHLQMYRTVKNTDHRTSASGYDQNGLSRELVSDDNSSEGPNLLTLGSTMHQGRESYLNGELRNTAKSLKKDMETRNMEVFSELSPSKLNLDFTLGRPQ</sequence>
<dbReference type="GO" id="GO:0010158">
    <property type="term" value="P:abaxial cell fate specification"/>
    <property type="evidence" value="ECO:0007669"/>
    <property type="project" value="InterPro"/>
</dbReference>
<dbReference type="PANTHER" id="PTHR31496:SF3">
    <property type="entry name" value="TRANSCRIPTION REPRESSOR KAN1"/>
    <property type="match status" value="1"/>
</dbReference>
<organism evidence="9 10">
    <name type="scientific">Zingiber officinale</name>
    <name type="common">Ginger</name>
    <name type="synonym">Amomum zingiber</name>
    <dbReference type="NCBI Taxonomy" id="94328"/>
    <lineage>
        <taxon>Eukaryota</taxon>
        <taxon>Viridiplantae</taxon>
        <taxon>Streptophyta</taxon>
        <taxon>Embryophyta</taxon>
        <taxon>Tracheophyta</taxon>
        <taxon>Spermatophyta</taxon>
        <taxon>Magnoliopsida</taxon>
        <taxon>Liliopsida</taxon>
        <taxon>Zingiberales</taxon>
        <taxon>Zingiberaceae</taxon>
        <taxon>Zingiber</taxon>
    </lineage>
</organism>
<dbReference type="SUPFAM" id="SSF46689">
    <property type="entry name" value="Homeodomain-like"/>
    <property type="match status" value="1"/>
</dbReference>
<dbReference type="InterPro" id="IPR001005">
    <property type="entry name" value="SANT/Myb"/>
</dbReference>
<keyword evidence="10" id="KW-1185">Reference proteome</keyword>
<dbReference type="InterPro" id="IPR006447">
    <property type="entry name" value="Myb_dom_plants"/>
</dbReference>
<protein>
    <recommendedName>
        <fullName evidence="8">Myb-like domain-containing protein</fullName>
    </recommendedName>
</protein>
<evidence type="ECO:0000256" key="2">
    <source>
        <dbReference type="ARBA" id="ARBA00022473"/>
    </source>
</evidence>
<keyword evidence="3" id="KW-0221">Differentiation</keyword>
<comment type="caution">
    <text evidence="9">The sequence shown here is derived from an EMBL/GenBank/DDBJ whole genome shotgun (WGS) entry which is preliminary data.</text>
</comment>
<accession>A0A8J5FTE4</accession>
<evidence type="ECO:0000256" key="6">
    <source>
        <dbReference type="ARBA" id="ARBA00023242"/>
    </source>
</evidence>
<dbReference type="GO" id="GO:0000976">
    <property type="term" value="F:transcription cis-regulatory region binding"/>
    <property type="evidence" value="ECO:0007669"/>
    <property type="project" value="InterPro"/>
</dbReference>
<comment type="subcellular location">
    <subcellularLocation>
        <location evidence="1">Nucleus</location>
    </subcellularLocation>
</comment>
<evidence type="ECO:0000259" key="8">
    <source>
        <dbReference type="Pfam" id="PF00249"/>
    </source>
</evidence>
<dbReference type="Proteomes" id="UP000734854">
    <property type="component" value="Unassembled WGS sequence"/>
</dbReference>
<keyword evidence="6" id="KW-0539">Nucleus</keyword>
<feature type="domain" description="Myb-like" evidence="8">
    <location>
        <begin position="153"/>
        <end position="204"/>
    </location>
</feature>
<feature type="region of interest" description="Disordered" evidence="7">
    <location>
        <begin position="211"/>
        <end position="237"/>
    </location>
</feature>
<dbReference type="Gene3D" id="1.10.10.60">
    <property type="entry name" value="Homeodomain-like"/>
    <property type="match status" value="1"/>
</dbReference>
<dbReference type="InterPro" id="IPR044847">
    <property type="entry name" value="KAN_fam"/>
</dbReference>
<reference evidence="9 10" key="1">
    <citation type="submission" date="2020-08" db="EMBL/GenBank/DDBJ databases">
        <title>Plant Genome Project.</title>
        <authorList>
            <person name="Zhang R.-G."/>
        </authorList>
    </citation>
    <scope>NUCLEOTIDE SEQUENCE [LARGE SCALE GENOMIC DNA]</scope>
    <source>
        <tissue evidence="9">Rhizome</tissue>
    </source>
</reference>
<keyword evidence="4" id="KW-0805">Transcription regulation</keyword>
<evidence type="ECO:0000256" key="1">
    <source>
        <dbReference type="ARBA" id="ARBA00004123"/>
    </source>
</evidence>
<name>A0A8J5FTE4_ZINOF</name>
<dbReference type="GO" id="GO:0006355">
    <property type="term" value="P:regulation of DNA-templated transcription"/>
    <property type="evidence" value="ECO:0007669"/>
    <property type="project" value="InterPro"/>
</dbReference>
<dbReference type="NCBIfam" id="TIGR01557">
    <property type="entry name" value="myb_SHAQKYF"/>
    <property type="match status" value="1"/>
</dbReference>
<dbReference type="InterPro" id="IPR009057">
    <property type="entry name" value="Homeodomain-like_sf"/>
</dbReference>
<dbReference type="EMBL" id="JACMSC010000015">
    <property type="protein sequence ID" value="KAG6485291.1"/>
    <property type="molecule type" value="Genomic_DNA"/>
</dbReference>
<feature type="compositionally biased region" description="Polar residues" evidence="7">
    <location>
        <begin position="214"/>
        <end position="223"/>
    </location>
</feature>
<dbReference type="FunFam" id="1.10.10.60:FF:000002">
    <property type="entry name" value="Myb family transcription factor"/>
    <property type="match status" value="1"/>
</dbReference>
<evidence type="ECO:0000313" key="9">
    <source>
        <dbReference type="EMBL" id="KAG6485291.1"/>
    </source>
</evidence>
<gene>
    <name evidence="9" type="ORF">ZIOFF_053825</name>
</gene>
<proteinExistence type="predicted"/>
<evidence type="ECO:0000256" key="3">
    <source>
        <dbReference type="ARBA" id="ARBA00022782"/>
    </source>
</evidence>
<keyword evidence="5" id="KW-0804">Transcription</keyword>